<dbReference type="Gene3D" id="1.10.10.1320">
    <property type="entry name" value="Anti-sigma factor, zinc-finger domain"/>
    <property type="match status" value="1"/>
</dbReference>
<dbReference type="InterPro" id="IPR041916">
    <property type="entry name" value="Anti_sigma_zinc_sf"/>
</dbReference>
<dbReference type="RefSeq" id="WP_084053756.1">
    <property type="nucleotide sequence ID" value="NZ_FWWT01000021.1"/>
</dbReference>
<keyword evidence="9" id="KW-1185">Reference proteome</keyword>
<feature type="coiled-coil region" evidence="3">
    <location>
        <begin position="329"/>
        <end position="400"/>
    </location>
</feature>
<organism evidence="8 9">
    <name type="scientific">Desulfonispora thiosulfatigenes DSM 11270</name>
    <dbReference type="NCBI Taxonomy" id="656914"/>
    <lineage>
        <taxon>Bacteria</taxon>
        <taxon>Bacillati</taxon>
        <taxon>Bacillota</taxon>
        <taxon>Clostridia</taxon>
        <taxon>Eubacteriales</taxon>
        <taxon>Peptococcaceae</taxon>
        <taxon>Desulfonispora</taxon>
    </lineage>
</organism>
<keyword evidence="8" id="KW-0479">Metal-binding</keyword>
<dbReference type="Pfam" id="PF13490">
    <property type="entry name" value="zf-HC2"/>
    <property type="match status" value="1"/>
</dbReference>
<feature type="transmembrane region" description="Helical" evidence="5">
    <location>
        <begin position="93"/>
        <end position="114"/>
    </location>
</feature>
<dbReference type="Pfam" id="PF14257">
    <property type="entry name" value="DUF4349"/>
    <property type="match status" value="1"/>
</dbReference>
<evidence type="ECO:0000259" key="7">
    <source>
        <dbReference type="Pfam" id="PF14257"/>
    </source>
</evidence>
<feature type="domain" description="DUF4349" evidence="7">
    <location>
        <begin position="252"/>
        <end position="406"/>
    </location>
</feature>
<evidence type="ECO:0000259" key="6">
    <source>
        <dbReference type="Pfam" id="PF13490"/>
    </source>
</evidence>
<keyword evidence="5" id="KW-0472">Membrane</keyword>
<keyword evidence="8" id="KW-0862">Zinc</keyword>
<dbReference type="STRING" id="656914.SAMN00017405_2121"/>
<feature type="compositionally biased region" description="Polar residues" evidence="4">
    <location>
        <begin position="217"/>
        <end position="232"/>
    </location>
</feature>
<proteinExistence type="inferred from homology"/>
<evidence type="ECO:0000313" key="9">
    <source>
        <dbReference type="Proteomes" id="UP000192731"/>
    </source>
</evidence>
<feature type="domain" description="Putative zinc-finger" evidence="6">
    <location>
        <begin position="4"/>
        <end position="38"/>
    </location>
</feature>
<dbReference type="InterPro" id="IPR025645">
    <property type="entry name" value="DUF4349"/>
</dbReference>
<keyword evidence="3" id="KW-0175">Coiled coil</keyword>
<evidence type="ECO:0000313" key="8">
    <source>
        <dbReference type="EMBL" id="SMB92910.1"/>
    </source>
</evidence>
<sequence>MKKCSEFQENLSLYLDNYLSDEERYELEEHLENCPECRKELTELQETLHLLKNLKDENIILPADMKKEIRKKLEADTPKNKLLKNITQIPWKILMPLTSAALIMLVIFLGTSIGPDFSKQVKQQASEEYRISDNSSINNGEQVNQNFTERALADNSDNPKEKISKAQSIKEKIKSIQDNFTKQIAFTEKEKPANEVKKSEISKPEKQEENKDKKPTTEPSETNQTIAMQPSIFAQNLDTIPITRNNETKASKNGNMQLEISEKDNFTKRIVSLVNELDGEIIKHSNYIYDQNNNLEASKITLTIAEDNFEEVFSRLKKLGYVKTSSKIIENKQEESKKIKTKIEELRVLENILTKAQEKEESQVSTNYNEKELSKVKDEIKNLENNLDDLNNSISTVTVDLEVKEKN</sequence>
<feature type="coiled-coil region" evidence="3">
    <location>
        <begin position="27"/>
        <end position="57"/>
    </location>
</feature>
<keyword evidence="5" id="KW-1133">Transmembrane helix</keyword>
<evidence type="ECO:0000256" key="5">
    <source>
        <dbReference type="SAM" id="Phobius"/>
    </source>
</evidence>
<feature type="compositionally biased region" description="Basic and acidic residues" evidence="4">
    <location>
        <begin position="187"/>
        <end position="216"/>
    </location>
</feature>
<dbReference type="GO" id="GO:0008270">
    <property type="term" value="F:zinc ion binding"/>
    <property type="evidence" value="ECO:0007669"/>
    <property type="project" value="UniProtKB-KW"/>
</dbReference>
<evidence type="ECO:0000256" key="3">
    <source>
        <dbReference type="SAM" id="Coils"/>
    </source>
</evidence>
<evidence type="ECO:0000256" key="1">
    <source>
        <dbReference type="ARBA" id="ARBA00024353"/>
    </source>
</evidence>
<comment type="similarity">
    <text evidence="1">Belongs to the zinc-associated anti-sigma factor (ZAS) superfamily. Anti-sigma-W factor family.</text>
</comment>
<dbReference type="Proteomes" id="UP000192731">
    <property type="component" value="Unassembled WGS sequence"/>
</dbReference>
<gene>
    <name evidence="8" type="ORF">SAMN00017405_2121</name>
</gene>
<evidence type="ECO:0000256" key="2">
    <source>
        <dbReference type="ARBA" id="ARBA00024438"/>
    </source>
</evidence>
<name>A0A1W1VI58_DESTI</name>
<keyword evidence="5" id="KW-0812">Transmembrane</keyword>
<reference evidence="8 9" key="1">
    <citation type="submission" date="2017-04" db="EMBL/GenBank/DDBJ databases">
        <authorList>
            <person name="Afonso C.L."/>
            <person name="Miller P.J."/>
            <person name="Scott M.A."/>
            <person name="Spackman E."/>
            <person name="Goraichik I."/>
            <person name="Dimitrov K.M."/>
            <person name="Suarez D.L."/>
            <person name="Swayne D.E."/>
        </authorList>
    </citation>
    <scope>NUCLEOTIDE SEQUENCE [LARGE SCALE GENOMIC DNA]</scope>
    <source>
        <strain evidence="8 9">DSM 11270</strain>
    </source>
</reference>
<dbReference type="EMBL" id="FWWT01000021">
    <property type="protein sequence ID" value="SMB92910.1"/>
    <property type="molecule type" value="Genomic_DNA"/>
</dbReference>
<accession>A0A1W1VI58</accession>
<evidence type="ECO:0000256" key="4">
    <source>
        <dbReference type="SAM" id="MobiDB-lite"/>
    </source>
</evidence>
<dbReference type="InterPro" id="IPR027383">
    <property type="entry name" value="Znf_put"/>
</dbReference>
<protein>
    <recommendedName>
        <fullName evidence="2">Anti-sigma-W factor RsiW</fullName>
    </recommendedName>
</protein>
<dbReference type="OrthoDB" id="9808253at2"/>
<keyword evidence="8" id="KW-0863">Zinc-finger</keyword>
<dbReference type="AlphaFoldDB" id="A0A1W1VI58"/>
<feature type="region of interest" description="Disordered" evidence="4">
    <location>
        <begin position="185"/>
        <end position="232"/>
    </location>
</feature>